<dbReference type="EnsemblPlants" id="ORGLA10G0050900.1">
    <property type="protein sequence ID" value="ORGLA10G0050900.1"/>
    <property type="gene ID" value="ORGLA10G0050900"/>
</dbReference>
<dbReference type="Gramene" id="ORGLA10G0050900.1">
    <property type="protein sequence ID" value="ORGLA10G0050900.1"/>
    <property type="gene ID" value="ORGLA10G0050900"/>
</dbReference>
<sequence>LRSLRSIARVDRCMQCMALFMWQGAGARQPAAMPACSREATSASASLRRRGFPRLAMVALGWGGDVAVRCAQPAESHVVAAASRARSRRRQRRCRGNCLGRGQCGVAYGAEAGARKPVQPAETAELDVDGHGRGCPSRGGCGIARGEEASMVEPTHVGRRVHAGERRRRSSTRR</sequence>
<evidence type="ECO:0000256" key="1">
    <source>
        <dbReference type="SAM" id="MobiDB-lite"/>
    </source>
</evidence>
<organism evidence="2 3">
    <name type="scientific">Oryza glaberrima</name>
    <name type="common">African rice</name>
    <dbReference type="NCBI Taxonomy" id="4538"/>
    <lineage>
        <taxon>Eukaryota</taxon>
        <taxon>Viridiplantae</taxon>
        <taxon>Streptophyta</taxon>
        <taxon>Embryophyta</taxon>
        <taxon>Tracheophyta</taxon>
        <taxon>Spermatophyta</taxon>
        <taxon>Magnoliopsida</taxon>
        <taxon>Liliopsida</taxon>
        <taxon>Poales</taxon>
        <taxon>Poaceae</taxon>
        <taxon>BOP clade</taxon>
        <taxon>Oryzoideae</taxon>
        <taxon>Oryzeae</taxon>
        <taxon>Oryzinae</taxon>
        <taxon>Oryza</taxon>
    </lineage>
</organism>
<reference evidence="2" key="1">
    <citation type="submission" date="2015-06" db="UniProtKB">
        <authorList>
            <consortium name="EnsemblPlants"/>
        </authorList>
    </citation>
    <scope>IDENTIFICATION</scope>
</reference>
<feature type="region of interest" description="Disordered" evidence="1">
    <location>
        <begin position="139"/>
        <end position="174"/>
    </location>
</feature>
<dbReference type="HOGENOM" id="CLU_1543984_0_0_1"/>
<accession>I1QTH6</accession>
<keyword evidence="3" id="KW-1185">Reference proteome</keyword>
<protein>
    <submittedName>
        <fullName evidence="2">Uncharacterized protein</fullName>
    </submittedName>
</protein>
<reference evidence="2 3" key="2">
    <citation type="submission" date="2018-04" db="EMBL/GenBank/DDBJ databases">
        <title>OglaRS2 (Oryza glaberrima Reference Sequence Version 2).</title>
        <authorList>
            <person name="Zhang J."/>
            <person name="Kudrna D."/>
            <person name="Lee S."/>
            <person name="Talag J."/>
            <person name="Rajasekar S."/>
            <person name="Wing R.A."/>
        </authorList>
    </citation>
    <scope>NUCLEOTIDE SEQUENCE [LARGE SCALE GENOMIC DNA]</scope>
    <source>
        <strain evidence="2 3">cv. IRGC 96717</strain>
    </source>
</reference>
<proteinExistence type="predicted"/>
<dbReference type="Proteomes" id="UP000007306">
    <property type="component" value="Chromosome 10"/>
</dbReference>
<evidence type="ECO:0000313" key="2">
    <source>
        <dbReference type="EnsemblPlants" id="ORGLA10G0050900.1"/>
    </source>
</evidence>
<evidence type="ECO:0000313" key="3">
    <source>
        <dbReference type="Proteomes" id="UP000007306"/>
    </source>
</evidence>
<dbReference type="AlphaFoldDB" id="I1QTH6"/>
<name>I1QTH6_ORYGL</name>
<feature type="compositionally biased region" description="Basic residues" evidence="1">
    <location>
        <begin position="157"/>
        <end position="174"/>
    </location>
</feature>